<proteinExistence type="predicted"/>
<reference evidence="1 2" key="1">
    <citation type="submission" date="2018-10" db="EMBL/GenBank/DDBJ databases">
        <title>Genomic Encyclopedia of Archaeal and Bacterial Type Strains, Phase II (KMG-II): from individual species to whole genera.</title>
        <authorList>
            <person name="Goeker M."/>
        </authorList>
    </citation>
    <scope>NUCLEOTIDE SEQUENCE [LARGE SCALE GENOMIC DNA]</scope>
    <source>
        <strain evidence="1 2">DSM 14954</strain>
    </source>
</reference>
<sequence>MPSTFAIDVRTPDASDPAVSWTVCHTLADVETALRRLAPALPAGDRNVLVSELALLGSFSVRCDYGQIAVRREAFNVGQSVCDREHSAPGVVAGFDADGTTRVAWTTSGAPLSHEPRSLTRSAQPAAPALQDRAKLLPFWVRTR</sequence>
<gene>
    <name evidence="1" type="ORF">C8N24_0329</name>
</gene>
<accession>A0A660LBW5</accession>
<dbReference type="EMBL" id="RBIL01000001">
    <property type="protein sequence ID" value="RKQ90524.1"/>
    <property type="molecule type" value="Genomic_DNA"/>
</dbReference>
<dbReference type="Proteomes" id="UP000278962">
    <property type="component" value="Unassembled WGS sequence"/>
</dbReference>
<dbReference type="AlphaFoldDB" id="A0A660LBW5"/>
<dbReference type="RefSeq" id="WP_121247275.1">
    <property type="nucleotide sequence ID" value="NZ_RBIL01000001.1"/>
</dbReference>
<evidence type="ECO:0000313" key="2">
    <source>
        <dbReference type="Proteomes" id="UP000278962"/>
    </source>
</evidence>
<name>A0A660LBW5_9ACTN</name>
<protein>
    <submittedName>
        <fullName evidence="1">Uncharacterized protein</fullName>
    </submittedName>
</protein>
<comment type="caution">
    <text evidence="1">The sequence shown here is derived from an EMBL/GenBank/DDBJ whole genome shotgun (WGS) entry which is preliminary data.</text>
</comment>
<evidence type="ECO:0000313" key="1">
    <source>
        <dbReference type="EMBL" id="RKQ90524.1"/>
    </source>
</evidence>
<keyword evidence="2" id="KW-1185">Reference proteome</keyword>
<organism evidence="1 2">
    <name type="scientific">Solirubrobacter pauli</name>
    <dbReference type="NCBI Taxonomy" id="166793"/>
    <lineage>
        <taxon>Bacteria</taxon>
        <taxon>Bacillati</taxon>
        <taxon>Actinomycetota</taxon>
        <taxon>Thermoleophilia</taxon>
        <taxon>Solirubrobacterales</taxon>
        <taxon>Solirubrobacteraceae</taxon>
        <taxon>Solirubrobacter</taxon>
    </lineage>
</organism>